<reference evidence="2" key="1">
    <citation type="submission" date="2016-02" db="EMBL/GenBank/DDBJ databases">
        <title>Draft genome sequence of Microdochium bolleyi, a fungal endophyte of beachgrass.</title>
        <authorList>
            <consortium name="DOE Joint Genome Institute"/>
            <person name="David A.S."/>
            <person name="May G."/>
            <person name="Haridas S."/>
            <person name="Lim J."/>
            <person name="Wang M."/>
            <person name="Labutti K."/>
            <person name="Lipzen A."/>
            <person name="Barry K."/>
            <person name="Grigoriev I.V."/>
        </authorList>
    </citation>
    <scope>NUCLEOTIDE SEQUENCE [LARGE SCALE GENOMIC DNA]</scope>
    <source>
        <strain evidence="2">J235TASD1</strain>
    </source>
</reference>
<dbReference type="EMBL" id="KQ964394">
    <property type="protein sequence ID" value="KXJ84598.1"/>
    <property type="molecule type" value="Genomic_DNA"/>
</dbReference>
<dbReference type="InParanoid" id="A0A136IIM8"/>
<gene>
    <name evidence="1" type="ORF">Micbo1qcDRAFT_170124</name>
</gene>
<dbReference type="OrthoDB" id="5243393at2759"/>
<feature type="non-terminal residue" evidence="1">
    <location>
        <position position="60"/>
    </location>
</feature>
<protein>
    <submittedName>
        <fullName evidence="1">Uncharacterized protein</fullName>
    </submittedName>
</protein>
<name>A0A136IIM8_9PEZI</name>
<dbReference type="STRING" id="196109.A0A136IIM8"/>
<accession>A0A136IIM8</accession>
<evidence type="ECO:0000313" key="2">
    <source>
        <dbReference type="Proteomes" id="UP000070501"/>
    </source>
</evidence>
<evidence type="ECO:0000313" key="1">
    <source>
        <dbReference type="EMBL" id="KXJ84598.1"/>
    </source>
</evidence>
<dbReference type="Proteomes" id="UP000070501">
    <property type="component" value="Unassembled WGS sequence"/>
</dbReference>
<keyword evidence="2" id="KW-1185">Reference proteome</keyword>
<sequence>MILDNADNVEVFFPSLRDRPGTSVSKQRPLASLLPQTENGRILITSRSRDMAQRMTGSKW</sequence>
<dbReference type="AlphaFoldDB" id="A0A136IIM8"/>
<organism evidence="1 2">
    <name type="scientific">Microdochium bolleyi</name>
    <dbReference type="NCBI Taxonomy" id="196109"/>
    <lineage>
        <taxon>Eukaryota</taxon>
        <taxon>Fungi</taxon>
        <taxon>Dikarya</taxon>
        <taxon>Ascomycota</taxon>
        <taxon>Pezizomycotina</taxon>
        <taxon>Sordariomycetes</taxon>
        <taxon>Xylariomycetidae</taxon>
        <taxon>Xylariales</taxon>
        <taxon>Microdochiaceae</taxon>
        <taxon>Microdochium</taxon>
    </lineage>
</organism>
<proteinExistence type="predicted"/>